<reference evidence="18" key="1">
    <citation type="submission" date="2011-05" db="EMBL/GenBank/DDBJ databases">
        <authorList>
            <person name="Richards S.R."/>
            <person name="Qu J."/>
            <person name="Jiang H."/>
            <person name="Jhangiani S.N."/>
            <person name="Agravi P."/>
            <person name="Goodspeed R."/>
            <person name="Gross S."/>
            <person name="Mandapat C."/>
            <person name="Jackson L."/>
            <person name="Mathew T."/>
            <person name="Pu L."/>
            <person name="Thornton R."/>
            <person name="Saada N."/>
            <person name="Wilczek-Boney K.B."/>
            <person name="Lee S."/>
            <person name="Kovar C."/>
            <person name="Wu Y."/>
            <person name="Scherer S.E."/>
            <person name="Worley K.C."/>
            <person name="Muzny D.M."/>
            <person name="Gibbs R."/>
        </authorList>
    </citation>
    <scope>NUCLEOTIDE SEQUENCE</scope>
    <source>
        <strain evidence="18">Brora</strain>
    </source>
</reference>
<dbReference type="Pfam" id="PF13802">
    <property type="entry name" value="Gal_mutarotas_2"/>
    <property type="match status" value="1"/>
</dbReference>
<dbReference type="GO" id="GO:0005975">
    <property type="term" value="P:carbohydrate metabolic process"/>
    <property type="evidence" value="ECO:0007669"/>
    <property type="project" value="InterPro"/>
</dbReference>
<dbReference type="InterPro" id="IPR010342">
    <property type="entry name" value="DUF938"/>
</dbReference>
<evidence type="ECO:0000256" key="4">
    <source>
        <dbReference type="ARBA" id="ARBA00008308"/>
    </source>
</evidence>
<accession>T1JCQ5</accession>
<feature type="signal peptide" evidence="13">
    <location>
        <begin position="1"/>
        <end position="22"/>
    </location>
</feature>
<dbReference type="InterPro" id="IPR025887">
    <property type="entry name" value="Glyco_hydro_31_N_dom"/>
</dbReference>
<comment type="similarity">
    <text evidence="3 11">Belongs to the glycosyl hydrolase 31 family.</text>
</comment>
<evidence type="ECO:0000259" key="16">
    <source>
        <dbReference type="Pfam" id="PF21365"/>
    </source>
</evidence>
<dbReference type="InterPro" id="IPR011013">
    <property type="entry name" value="Gal_mutarotase_sf_dom"/>
</dbReference>
<dbReference type="Pfam" id="PF01055">
    <property type="entry name" value="Glyco_hydro_31_2nd"/>
    <property type="match status" value="1"/>
</dbReference>
<dbReference type="GO" id="GO:0006491">
    <property type="term" value="P:N-glycan processing"/>
    <property type="evidence" value="ECO:0007669"/>
    <property type="project" value="TreeGrafter"/>
</dbReference>
<dbReference type="SUPFAM" id="SSF53335">
    <property type="entry name" value="S-adenosyl-L-methionine-dependent methyltransferases"/>
    <property type="match status" value="1"/>
</dbReference>
<dbReference type="InterPro" id="IPR017853">
    <property type="entry name" value="GH"/>
</dbReference>
<keyword evidence="8" id="KW-0325">Glycoprotein</keyword>
<dbReference type="STRING" id="126957.T1JCQ5"/>
<dbReference type="CDD" id="cd06603">
    <property type="entry name" value="GH31_GANC_GANAB_alpha"/>
    <property type="match status" value="1"/>
</dbReference>
<evidence type="ECO:0000256" key="3">
    <source>
        <dbReference type="ARBA" id="ARBA00007806"/>
    </source>
</evidence>
<reference evidence="17" key="2">
    <citation type="submission" date="2015-02" db="UniProtKB">
        <authorList>
            <consortium name="EnsemblMetazoa"/>
        </authorList>
    </citation>
    <scope>IDENTIFICATION</scope>
</reference>
<dbReference type="Pfam" id="PF06080">
    <property type="entry name" value="DUF938"/>
    <property type="match status" value="1"/>
</dbReference>
<feature type="compositionally biased region" description="Basic and acidic residues" evidence="12">
    <location>
        <begin position="395"/>
        <end position="405"/>
    </location>
</feature>
<evidence type="ECO:0000256" key="2">
    <source>
        <dbReference type="ARBA" id="ARBA00004833"/>
    </source>
</evidence>
<proteinExistence type="inferred from homology"/>
<feature type="region of interest" description="Disordered" evidence="12">
    <location>
        <begin position="367"/>
        <end position="408"/>
    </location>
</feature>
<dbReference type="SUPFAM" id="SSF51445">
    <property type="entry name" value="(Trans)glycosidases"/>
    <property type="match status" value="1"/>
</dbReference>
<dbReference type="Gene3D" id="2.60.40.1180">
    <property type="entry name" value="Golgi alpha-mannosidase II"/>
    <property type="match status" value="2"/>
</dbReference>
<dbReference type="GO" id="GO:0030246">
    <property type="term" value="F:carbohydrate binding"/>
    <property type="evidence" value="ECO:0007669"/>
    <property type="project" value="InterPro"/>
</dbReference>
<evidence type="ECO:0000256" key="11">
    <source>
        <dbReference type="RuleBase" id="RU361185"/>
    </source>
</evidence>
<feature type="compositionally biased region" description="Acidic residues" evidence="12">
    <location>
        <begin position="383"/>
        <end position="393"/>
    </location>
</feature>
<keyword evidence="7" id="KW-0256">Endoplasmic reticulum</keyword>
<evidence type="ECO:0000256" key="7">
    <source>
        <dbReference type="ARBA" id="ARBA00022824"/>
    </source>
</evidence>
<feature type="domain" description="Glycoside hydrolase family 31 TIM barrel" evidence="14">
    <location>
        <begin position="542"/>
        <end position="869"/>
    </location>
</feature>
<comment type="similarity">
    <text evidence="4">Belongs to the UPF0585 family.</text>
</comment>
<evidence type="ECO:0000256" key="6">
    <source>
        <dbReference type="ARBA" id="ARBA00022801"/>
    </source>
</evidence>
<dbReference type="GO" id="GO:0090599">
    <property type="term" value="F:alpha-glucosidase activity"/>
    <property type="evidence" value="ECO:0007669"/>
    <property type="project" value="UniProtKB-ARBA"/>
</dbReference>
<dbReference type="AlphaFoldDB" id="T1JCQ5"/>
<dbReference type="Gene3D" id="2.60.40.1760">
    <property type="entry name" value="glycosyl hydrolase (family 31)"/>
    <property type="match status" value="1"/>
</dbReference>
<evidence type="ECO:0000313" key="17">
    <source>
        <dbReference type="EnsemblMetazoa" id="SMAR011574-PA"/>
    </source>
</evidence>
<dbReference type="SUPFAM" id="SSF74650">
    <property type="entry name" value="Galactose mutarotase-like"/>
    <property type="match status" value="1"/>
</dbReference>
<evidence type="ECO:0000313" key="18">
    <source>
        <dbReference type="Proteomes" id="UP000014500"/>
    </source>
</evidence>
<dbReference type="FunFam" id="2.60.40.1180:FF:000023">
    <property type="entry name" value="neutral alpha-glucosidase AB isoform X2"/>
    <property type="match status" value="1"/>
</dbReference>
<evidence type="ECO:0000256" key="8">
    <source>
        <dbReference type="ARBA" id="ARBA00023180"/>
    </source>
</evidence>
<dbReference type="SUPFAM" id="SSF51011">
    <property type="entry name" value="Glycosyl hydrolase domain"/>
    <property type="match status" value="1"/>
</dbReference>
<dbReference type="CDD" id="cd14752">
    <property type="entry name" value="GH31_N"/>
    <property type="match status" value="1"/>
</dbReference>
<dbReference type="PANTHER" id="PTHR22762">
    <property type="entry name" value="ALPHA-GLUCOSIDASE"/>
    <property type="match status" value="1"/>
</dbReference>
<dbReference type="HOGENOM" id="CLU_000631_7_0_1"/>
<dbReference type="FunFam" id="3.20.20.80:FF:000039">
    <property type="entry name" value="Glucosidase, alpha neutral C"/>
    <property type="match status" value="1"/>
</dbReference>
<evidence type="ECO:0000256" key="1">
    <source>
        <dbReference type="ARBA" id="ARBA00004240"/>
    </source>
</evidence>
<dbReference type="Pfam" id="PF21365">
    <property type="entry name" value="Glyco_hydro_31_3rd"/>
    <property type="match status" value="1"/>
</dbReference>
<organism evidence="17 18">
    <name type="scientific">Strigamia maritima</name>
    <name type="common">European centipede</name>
    <name type="synonym">Geophilus maritimus</name>
    <dbReference type="NCBI Taxonomy" id="126957"/>
    <lineage>
        <taxon>Eukaryota</taxon>
        <taxon>Metazoa</taxon>
        <taxon>Ecdysozoa</taxon>
        <taxon>Arthropoda</taxon>
        <taxon>Myriapoda</taxon>
        <taxon>Chilopoda</taxon>
        <taxon>Pleurostigmophora</taxon>
        <taxon>Geophilomorpha</taxon>
        <taxon>Linotaeniidae</taxon>
        <taxon>Strigamia</taxon>
    </lineage>
</organism>
<dbReference type="EnsemblMetazoa" id="SMAR011574-RA">
    <property type="protein sequence ID" value="SMAR011574-PA"/>
    <property type="gene ID" value="SMAR011574"/>
</dbReference>
<dbReference type="Gene3D" id="3.40.50.150">
    <property type="entry name" value="Vaccinia Virus protein VP39"/>
    <property type="match status" value="1"/>
</dbReference>
<keyword evidence="9 11" id="KW-0326">Glycosidase</keyword>
<dbReference type="InterPro" id="IPR000322">
    <property type="entry name" value="Glyco_hydro_31_TIM"/>
</dbReference>
<keyword evidence="18" id="KW-1185">Reference proteome</keyword>
<dbReference type="PROSITE" id="PS00129">
    <property type="entry name" value="GLYCOSYL_HYDROL_F31_1"/>
    <property type="match status" value="1"/>
</dbReference>
<evidence type="ECO:0000256" key="13">
    <source>
        <dbReference type="SAM" id="SignalP"/>
    </source>
</evidence>
<dbReference type="InterPro" id="IPR030458">
    <property type="entry name" value="Glyco_hydro_31_AS"/>
</dbReference>
<comment type="pathway">
    <text evidence="2">Glycan metabolism; N-glycan metabolism.</text>
</comment>
<feature type="compositionally biased region" description="Basic and acidic residues" evidence="12">
    <location>
        <begin position="367"/>
        <end position="377"/>
    </location>
</feature>
<dbReference type="GO" id="GO:0005783">
    <property type="term" value="C:endoplasmic reticulum"/>
    <property type="evidence" value="ECO:0007669"/>
    <property type="project" value="UniProtKB-SubCell"/>
</dbReference>
<evidence type="ECO:0000256" key="12">
    <source>
        <dbReference type="SAM" id="MobiDB-lite"/>
    </source>
</evidence>
<evidence type="ECO:0000259" key="15">
    <source>
        <dbReference type="Pfam" id="PF13802"/>
    </source>
</evidence>
<dbReference type="eggNOG" id="KOG1066">
    <property type="taxonomic scope" value="Eukaryota"/>
</dbReference>
<dbReference type="EMBL" id="JH432074">
    <property type="status" value="NOT_ANNOTATED_CDS"/>
    <property type="molecule type" value="Genomic_DNA"/>
</dbReference>
<dbReference type="PhylomeDB" id="T1JCQ5"/>
<sequence>MIRRFKFLLKLTTAIMIPVVQAGQITVDRRKHTLMAAERNKQPILDVLTKNVDSKTPLFALEIASGTGQHVAFFAKKLTNVTWQPTEVEPSLMDSIDAYIDETNASNILKPKRVDITQPVSEWTDCNLAPESCDIVLCINMIHISPFACTVGLFVNAGYLLKPNGMLITYGPYSVHGDLVPESNVQFDKHLKAMNSQFGIRDVDDLIKLADDHKLRLELTEDMPANNKVLIFKKRRNRDIQPGQSPFELQMNSIQINPTNLEGHLVHKKNGVTFKMQIFALVDSTVRLRINELEPMYPRFEAKDALVGEPEQQAITVENKDGNSVTLKFANNKIVVTAKPLRIDLFTNDELVISTNPRGLMKFEHYRPKPEKKHDDADAGQNNDDEENEEGMWEETFKSHTDSKPRGPSSVGMDFSFVGFEAIYGIPEHADLLALRSTKGIDPYRLFNVDVFEYEVDNNLALYVSIPFAIAHSKSNTVGLFWLNAAETWVDVDYVSEQGQTKIAQTDTHWFSESGIVDVFFVLGPQPADVFKQYSRLTGVTQLPPLFSLAYHHSRWNFNDEEDVRNVDFKFDEYDIPYDTLWLDIEHTDGKRYFTWDKIKFAHPSAMIANLTAKGRKLVVIIDPHIKRAHGYIIHEEAASKGYYVKNKDGNDYEGWCWPGSSSWLDFFNPEIREYWMSKLALDQYEGTSLSVFVWNDMNEPAVFSGPEVTMPKDNKFYGDFEHRDVHNMYGLMLAMSSFGGLVKRSGGKHRPFVLSRAGFAGSQRYGAIWTGDNMAEWSHLRHTTPMLLSMSLAGVTFIGSDVGGFFRNPSPELIVRYYQVGAFHPFFRAHSHIDTARREPWLFDEETRLLIRDAIRRRYGLLPFWYTLFYENEKTGMPPMRPMWAEFPNDSKTFRMDDQFMIGNALLVRPVIESGATKVDVYFPEPDVNIWYDAEMYDKFDTPGYNSIPVTLSKFPFFQKGGTIIPRKNRIRRASSLAQDDPYSLTVALDKSGTIANGTLYIDDGFSYDYKEGAFIFLSITYNNGELKSRNLNLKKIFRTRSWLERLVILGLQTKPTAVVLETVGSKKLEFVYVDHKQILVVRKPTVNMGEDWVMKIK</sequence>
<comment type="subcellular location">
    <subcellularLocation>
        <location evidence="1">Endoplasmic reticulum</location>
    </subcellularLocation>
</comment>
<dbReference type="InterPro" id="IPR013780">
    <property type="entry name" value="Glyco_hydro_b"/>
</dbReference>
<keyword evidence="6 11" id="KW-0378">Hydrolase</keyword>
<evidence type="ECO:0000259" key="14">
    <source>
        <dbReference type="Pfam" id="PF01055"/>
    </source>
</evidence>
<dbReference type="OMA" id="TVHQPLW"/>
<feature type="chain" id="PRO_5004579508" description="Glucosidase II subunit alpha" evidence="13">
    <location>
        <begin position="23"/>
        <end position="1099"/>
    </location>
</feature>
<feature type="domain" description="Glycosyl hydrolase family 31 C-terminal" evidence="16">
    <location>
        <begin position="877"/>
        <end position="966"/>
    </location>
</feature>
<dbReference type="Gene3D" id="3.20.20.80">
    <property type="entry name" value="Glycosidases"/>
    <property type="match status" value="1"/>
</dbReference>
<name>T1JCQ5_STRMM</name>
<dbReference type="Proteomes" id="UP000014500">
    <property type="component" value="Unassembled WGS sequence"/>
</dbReference>
<keyword evidence="5 13" id="KW-0732">Signal</keyword>
<dbReference type="PANTHER" id="PTHR22762:SF54">
    <property type="entry name" value="BCDNA.GH04962"/>
    <property type="match status" value="1"/>
</dbReference>
<evidence type="ECO:0000256" key="9">
    <source>
        <dbReference type="ARBA" id="ARBA00023295"/>
    </source>
</evidence>
<dbReference type="InterPro" id="IPR029063">
    <property type="entry name" value="SAM-dependent_MTases_sf"/>
</dbReference>
<evidence type="ECO:0000256" key="10">
    <source>
        <dbReference type="ARBA" id="ARBA00042895"/>
    </source>
</evidence>
<protein>
    <recommendedName>
        <fullName evidence="10">Glucosidase II subunit alpha</fullName>
    </recommendedName>
</protein>
<evidence type="ECO:0000256" key="5">
    <source>
        <dbReference type="ARBA" id="ARBA00022729"/>
    </source>
</evidence>
<feature type="domain" description="Glycoside hydrolase family 31 N-terminal" evidence="15">
    <location>
        <begin position="276"/>
        <end position="491"/>
    </location>
</feature>
<dbReference type="InterPro" id="IPR048395">
    <property type="entry name" value="Glyco_hydro_31_C"/>
</dbReference>